<dbReference type="Gene3D" id="3.40.50.720">
    <property type="entry name" value="NAD(P)-binding Rossmann-like Domain"/>
    <property type="match status" value="1"/>
</dbReference>
<dbReference type="Gene3D" id="3.90.180.10">
    <property type="entry name" value="Medium-chain alcohol dehydrogenases, catalytic domain"/>
    <property type="match status" value="1"/>
</dbReference>
<evidence type="ECO:0000256" key="2">
    <source>
        <dbReference type="ARBA" id="ARBA00008072"/>
    </source>
</evidence>
<evidence type="ECO:0000256" key="5">
    <source>
        <dbReference type="ARBA" id="ARBA00023002"/>
    </source>
</evidence>
<accession>A0A1L9V4F2</accession>
<dbReference type="InterPro" id="IPR011032">
    <property type="entry name" value="GroES-like_sf"/>
</dbReference>
<dbReference type="CDD" id="cd08297">
    <property type="entry name" value="CAD3"/>
    <property type="match status" value="1"/>
</dbReference>
<dbReference type="GO" id="GO:0005737">
    <property type="term" value="C:cytoplasm"/>
    <property type="evidence" value="ECO:0007669"/>
    <property type="project" value="TreeGrafter"/>
</dbReference>
<name>A0A1L9V4F2_ASPGL</name>
<dbReference type="PANTHER" id="PTHR42940">
    <property type="entry name" value="ALCOHOL DEHYDROGENASE 1-RELATED"/>
    <property type="match status" value="1"/>
</dbReference>
<dbReference type="STRING" id="1160497.A0A1L9V4F2"/>
<dbReference type="FunFam" id="3.40.50.720:FF:000039">
    <property type="entry name" value="Alcohol dehydrogenase AdhP"/>
    <property type="match status" value="1"/>
</dbReference>
<evidence type="ECO:0000313" key="9">
    <source>
        <dbReference type="Proteomes" id="UP000184300"/>
    </source>
</evidence>
<dbReference type="SMART" id="SM00829">
    <property type="entry name" value="PKS_ER"/>
    <property type="match status" value="1"/>
</dbReference>
<dbReference type="RefSeq" id="XP_022395488.1">
    <property type="nucleotide sequence ID" value="XM_022547941.1"/>
</dbReference>
<dbReference type="Proteomes" id="UP000184300">
    <property type="component" value="Unassembled WGS sequence"/>
</dbReference>
<evidence type="ECO:0000259" key="7">
    <source>
        <dbReference type="SMART" id="SM00829"/>
    </source>
</evidence>
<keyword evidence="6" id="KW-0520">NAD</keyword>
<protein>
    <recommendedName>
        <fullName evidence="7">Enoyl reductase (ER) domain-containing protein</fullName>
    </recommendedName>
</protein>
<feature type="domain" description="Enoyl reductase (ER)" evidence="7">
    <location>
        <begin position="15"/>
        <end position="319"/>
    </location>
</feature>
<dbReference type="PANTHER" id="PTHR42940:SF1">
    <property type="entry name" value="ENOYL REDUCTASE (ER) DOMAIN-CONTAINING PROTEIN"/>
    <property type="match status" value="1"/>
</dbReference>
<keyword evidence="4" id="KW-0862">Zinc</keyword>
<keyword evidence="3" id="KW-0479">Metal-binding</keyword>
<dbReference type="GO" id="GO:0004022">
    <property type="term" value="F:alcohol dehydrogenase (NAD+) activity"/>
    <property type="evidence" value="ECO:0007669"/>
    <property type="project" value="UniProtKB-ARBA"/>
</dbReference>
<dbReference type="GO" id="GO:0046872">
    <property type="term" value="F:metal ion binding"/>
    <property type="evidence" value="ECO:0007669"/>
    <property type="project" value="UniProtKB-KW"/>
</dbReference>
<keyword evidence="5" id="KW-0560">Oxidoreductase</keyword>
<dbReference type="InterPro" id="IPR013154">
    <property type="entry name" value="ADH-like_N"/>
</dbReference>
<organism evidence="8 9">
    <name type="scientific">Aspergillus glaucus CBS 516.65</name>
    <dbReference type="NCBI Taxonomy" id="1160497"/>
    <lineage>
        <taxon>Eukaryota</taxon>
        <taxon>Fungi</taxon>
        <taxon>Dikarya</taxon>
        <taxon>Ascomycota</taxon>
        <taxon>Pezizomycotina</taxon>
        <taxon>Eurotiomycetes</taxon>
        <taxon>Eurotiomycetidae</taxon>
        <taxon>Eurotiales</taxon>
        <taxon>Aspergillaceae</taxon>
        <taxon>Aspergillus</taxon>
        <taxon>Aspergillus subgen. Aspergillus</taxon>
    </lineage>
</organism>
<comment type="similarity">
    <text evidence="2">Belongs to the zinc-containing alcohol dehydrogenase family.</text>
</comment>
<proteinExistence type="inferred from homology"/>
<keyword evidence="9" id="KW-1185">Reference proteome</keyword>
<dbReference type="VEuPathDB" id="FungiDB:ASPGLDRAFT_53300"/>
<sequence length="352" mass="37065">MSPTHFKAAVLAEPGSLSRYEFVELPLPDLGPLDVLVKLSATGVCGTDSALASGALGPTRRILGHEGIGRIAQVGSALTAEPSIQVGQRTGVSWVRDVCGHCAMCLKEGGEPRCLEQFHSGRKIDGTFAQYTIVPSRYLIPVPEGPPDEHLAPIMCAGATAYKALKICGATPGQWIAISGAGGAVGSLALQYARSMGYRTIAIDAGNEKGRSCKTYGADFYVDILHERDTPAAVARVTQDQGVSAVLVTAGKATAYEDAFRMLAPFGALVCVGIPSPDEKVTFHPLVLIDQGIRVIGSMVGTRGDIQEAIGFVSRGAVVPDVEVISFDRLADITELDCSKKGVSKYVIYIDT</sequence>
<evidence type="ECO:0000256" key="1">
    <source>
        <dbReference type="ARBA" id="ARBA00001947"/>
    </source>
</evidence>
<dbReference type="InterPro" id="IPR013149">
    <property type="entry name" value="ADH-like_C"/>
</dbReference>
<dbReference type="InterPro" id="IPR020843">
    <property type="entry name" value="ER"/>
</dbReference>
<dbReference type="OrthoDB" id="1879366at2759"/>
<dbReference type="GeneID" id="34464202"/>
<evidence type="ECO:0000256" key="3">
    <source>
        <dbReference type="ARBA" id="ARBA00022723"/>
    </source>
</evidence>
<evidence type="ECO:0000256" key="4">
    <source>
        <dbReference type="ARBA" id="ARBA00022833"/>
    </source>
</evidence>
<evidence type="ECO:0000313" key="8">
    <source>
        <dbReference type="EMBL" id="OJJ78790.1"/>
    </source>
</evidence>
<comment type="cofactor">
    <cofactor evidence="1">
        <name>Zn(2+)</name>
        <dbReference type="ChEBI" id="CHEBI:29105"/>
    </cofactor>
</comment>
<dbReference type="AlphaFoldDB" id="A0A1L9V4F2"/>
<dbReference type="SUPFAM" id="SSF51735">
    <property type="entry name" value="NAD(P)-binding Rossmann-fold domains"/>
    <property type="match status" value="1"/>
</dbReference>
<dbReference type="Pfam" id="PF00107">
    <property type="entry name" value="ADH_zinc_N"/>
    <property type="match status" value="1"/>
</dbReference>
<dbReference type="SUPFAM" id="SSF50129">
    <property type="entry name" value="GroES-like"/>
    <property type="match status" value="1"/>
</dbReference>
<reference evidence="9" key="1">
    <citation type="journal article" date="2017" name="Genome Biol.">
        <title>Comparative genomics reveals high biological diversity and specific adaptations in the industrially and medically important fungal genus Aspergillus.</title>
        <authorList>
            <person name="de Vries R.P."/>
            <person name="Riley R."/>
            <person name="Wiebenga A."/>
            <person name="Aguilar-Osorio G."/>
            <person name="Amillis S."/>
            <person name="Uchima C.A."/>
            <person name="Anderluh G."/>
            <person name="Asadollahi M."/>
            <person name="Askin M."/>
            <person name="Barry K."/>
            <person name="Battaglia E."/>
            <person name="Bayram O."/>
            <person name="Benocci T."/>
            <person name="Braus-Stromeyer S.A."/>
            <person name="Caldana C."/>
            <person name="Canovas D."/>
            <person name="Cerqueira G.C."/>
            <person name="Chen F."/>
            <person name="Chen W."/>
            <person name="Choi C."/>
            <person name="Clum A."/>
            <person name="Dos Santos R.A."/>
            <person name="Damasio A.R."/>
            <person name="Diallinas G."/>
            <person name="Emri T."/>
            <person name="Fekete E."/>
            <person name="Flipphi M."/>
            <person name="Freyberg S."/>
            <person name="Gallo A."/>
            <person name="Gournas C."/>
            <person name="Habgood R."/>
            <person name="Hainaut M."/>
            <person name="Harispe M.L."/>
            <person name="Henrissat B."/>
            <person name="Hilden K.S."/>
            <person name="Hope R."/>
            <person name="Hossain A."/>
            <person name="Karabika E."/>
            <person name="Karaffa L."/>
            <person name="Karanyi Z."/>
            <person name="Krasevec N."/>
            <person name="Kuo A."/>
            <person name="Kusch H."/>
            <person name="LaButti K."/>
            <person name="Lagendijk E.L."/>
            <person name="Lapidus A."/>
            <person name="Levasseur A."/>
            <person name="Lindquist E."/>
            <person name="Lipzen A."/>
            <person name="Logrieco A.F."/>
            <person name="MacCabe A."/>
            <person name="Maekelae M.R."/>
            <person name="Malavazi I."/>
            <person name="Melin P."/>
            <person name="Meyer V."/>
            <person name="Mielnichuk N."/>
            <person name="Miskei M."/>
            <person name="Molnar A.P."/>
            <person name="Mule G."/>
            <person name="Ngan C.Y."/>
            <person name="Orejas M."/>
            <person name="Orosz E."/>
            <person name="Ouedraogo J.P."/>
            <person name="Overkamp K.M."/>
            <person name="Park H.-S."/>
            <person name="Perrone G."/>
            <person name="Piumi F."/>
            <person name="Punt P.J."/>
            <person name="Ram A.F."/>
            <person name="Ramon A."/>
            <person name="Rauscher S."/>
            <person name="Record E."/>
            <person name="Riano-Pachon D.M."/>
            <person name="Robert V."/>
            <person name="Roehrig J."/>
            <person name="Ruller R."/>
            <person name="Salamov A."/>
            <person name="Salih N.S."/>
            <person name="Samson R.A."/>
            <person name="Sandor E."/>
            <person name="Sanguinetti M."/>
            <person name="Schuetze T."/>
            <person name="Sepcic K."/>
            <person name="Shelest E."/>
            <person name="Sherlock G."/>
            <person name="Sophianopoulou V."/>
            <person name="Squina F.M."/>
            <person name="Sun H."/>
            <person name="Susca A."/>
            <person name="Todd R.B."/>
            <person name="Tsang A."/>
            <person name="Unkles S.E."/>
            <person name="van de Wiele N."/>
            <person name="van Rossen-Uffink D."/>
            <person name="Oliveira J.V."/>
            <person name="Vesth T.C."/>
            <person name="Visser J."/>
            <person name="Yu J.-H."/>
            <person name="Zhou M."/>
            <person name="Andersen M.R."/>
            <person name="Archer D.B."/>
            <person name="Baker S.E."/>
            <person name="Benoit I."/>
            <person name="Brakhage A.A."/>
            <person name="Braus G.H."/>
            <person name="Fischer R."/>
            <person name="Frisvad J.C."/>
            <person name="Goldman G.H."/>
            <person name="Houbraken J."/>
            <person name="Oakley B."/>
            <person name="Pocsi I."/>
            <person name="Scazzocchio C."/>
            <person name="Seiboth B."/>
            <person name="vanKuyk P.A."/>
            <person name="Wortman J."/>
            <person name="Dyer P.S."/>
            <person name="Grigoriev I.V."/>
        </authorList>
    </citation>
    <scope>NUCLEOTIDE SEQUENCE [LARGE SCALE GENOMIC DNA]</scope>
    <source>
        <strain evidence="9">CBS 516.65</strain>
    </source>
</reference>
<dbReference type="EMBL" id="KV878927">
    <property type="protein sequence ID" value="OJJ78790.1"/>
    <property type="molecule type" value="Genomic_DNA"/>
</dbReference>
<gene>
    <name evidence="8" type="ORF">ASPGLDRAFT_53300</name>
</gene>
<evidence type="ECO:0000256" key="6">
    <source>
        <dbReference type="ARBA" id="ARBA00023027"/>
    </source>
</evidence>
<dbReference type="InterPro" id="IPR036291">
    <property type="entry name" value="NAD(P)-bd_dom_sf"/>
</dbReference>
<dbReference type="Pfam" id="PF08240">
    <property type="entry name" value="ADH_N"/>
    <property type="match status" value="1"/>
</dbReference>